<evidence type="ECO:0000259" key="6">
    <source>
        <dbReference type="PROSITE" id="PS51635"/>
    </source>
</evidence>
<keyword evidence="1" id="KW-0479">Metal-binding</keyword>
<dbReference type="Gene3D" id="3.40.1090.10">
    <property type="entry name" value="Cytosolic phospholipase A2 catalytic domain"/>
    <property type="match status" value="1"/>
</dbReference>
<dbReference type="PANTHER" id="PTHR24185">
    <property type="entry name" value="CALCIUM-INDEPENDENT PHOSPHOLIPASE A2-GAMMA"/>
    <property type="match status" value="1"/>
</dbReference>
<reference evidence="7" key="1">
    <citation type="submission" date="2021-02" db="EMBL/GenBank/DDBJ databases">
        <title>Genome sequence Cadophora malorum strain M34.</title>
        <authorList>
            <person name="Stefanovic E."/>
            <person name="Vu D."/>
            <person name="Scully C."/>
            <person name="Dijksterhuis J."/>
            <person name="Roader J."/>
            <person name="Houbraken J."/>
        </authorList>
    </citation>
    <scope>NUCLEOTIDE SEQUENCE</scope>
    <source>
        <strain evidence="7">M34</strain>
    </source>
</reference>
<evidence type="ECO:0000256" key="1">
    <source>
        <dbReference type="ARBA" id="ARBA00022723"/>
    </source>
</evidence>
<dbReference type="PANTHER" id="PTHR24185:SF8">
    <property type="entry name" value="PNPLA DOMAIN-CONTAINING PROTEIN"/>
    <property type="match status" value="1"/>
</dbReference>
<dbReference type="GO" id="GO:0008270">
    <property type="term" value="F:zinc ion binding"/>
    <property type="evidence" value="ECO:0007669"/>
    <property type="project" value="UniProtKB-KW"/>
</dbReference>
<keyword evidence="4 5" id="KW-0443">Lipid metabolism</keyword>
<dbReference type="SUPFAM" id="SSF52151">
    <property type="entry name" value="FabD/lysophospholipase-like"/>
    <property type="match status" value="1"/>
</dbReference>
<dbReference type="Pfam" id="PF01734">
    <property type="entry name" value="Patatin"/>
    <property type="match status" value="1"/>
</dbReference>
<feature type="domain" description="PNPLA" evidence="6">
    <location>
        <begin position="308"/>
        <end position="522"/>
    </location>
</feature>
<dbReference type="GO" id="GO:0016042">
    <property type="term" value="P:lipid catabolic process"/>
    <property type="evidence" value="ECO:0007669"/>
    <property type="project" value="UniProtKB-UniRule"/>
</dbReference>
<evidence type="ECO:0000256" key="2">
    <source>
        <dbReference type="ARBA" id="ARBA00022771"/>
    </source>
</evidence>
<dbReference type="GO" id="GO:0019369">
    <property type="term" value="P:arachidonate metabolic process"/>
    <property type="evidence" value="ECO:0007669"/>
    <property type="project" value="TreeGrafter"/>
</dbReference>
<proteinExistence type="predicted"/>
<gene>
    <name evidence="7" type="ORF">IFR04_014466</name>
</gene>
<comment type="caution">
    <text evidence="5">Lacks conserved residue(s) required for the propagation of feature annotation.</text>
</comment>
<feature type="short sequence motif" description="GXSXG" evidence="5">
    <location>
        <begin position="346"/>
        <end position="350"/>
    </location>
</feature>
<evidence type="ECO:0000256" key="5">
    <source>
        <dbReference type="PROSITE-ProRule" id="PRU01161"/>
    </source>
</evidence>
<dbReference type="CDD" id="cd07199">
    <property type="entry name" value="Pat17_PNPLA8_PNPLA9_like"/>
    <property type="match status" value="1"/>
</dbReference>
<dbReference type="InterPro" id="IPR002641">
    <property type="entry name" value="PNPLA_dom"/>
</dbReference>
<organism evidence="7 8">
    <name type="scientific">Cadophora malorum</name>
    <dbReference type="NCBI Taxonomy" id="108018"/>
    <lineage>
        <taxon>Eukaryota</taxon>
        <taxon>Fungi</taxon>
        <taxon>Dikarya</taxon>
        <taxon>Ascomycota</taxon>
        <taxon>Pezizomycotina</taxon>
        <taxon>Leotiomycetes</taxon>
        <taxon>Helotiales</taxon>
        <taxon>Ploettnerulaceae</taxon>
        <taxon>Cadophora</taxon>
    </lineage>
</organism>
<dbReference type="AlphaFoldDB" id="A0A8H7T523"/>
<dbReference type="EMBL" id="JAFJYH010000381">
    <property type="protein sequence ID" value="KAG4412398.1"/>
    <property type="molecule type" value="Genomic_DNA"/>
</dbReference>
<protein>
    <recommendedName>
        <fullName evidence="6">PNPLA domain-containing protein</fullName>
    </recommendedName>
</protein>
<dbReference type="InterPro" id="IPR016035">
    <property type="entry name" value="Acyl_Trfase/lysoPLipase"/>
</dbReference>
<dbReference type="OrthoDB" id="194358at2759"/>
<accession>A0A8H7T523</accession>
<keyword evidence="2" id="KW-0863">Zinc-finger</keyword>
<feature type="short sequence motif" description="GXGXXG" evidence="5">
    <location>
        <begin position="312"/>
        <end position="317"/>
    </location>
</feature>
<evidence type="ECO:0000256" key="4">
    <source>
        <dbReference type="ARBA" id="ARBA00023098"/>
    </source>
</evidence>
<keyword evidence="5" id="KW-0378">Hydrolase</keyword>
<feature type="active site" description="Proton acceptor" evidence="5">
    <location>
        <position position="509"/>
    </location>
</feature>
<evidence type="ECO:0000313" key="8">
    <source>
        <dbReference type="Proteomes" id="UP000664132"/>
    </source>
</evidence>
<dbReference type="GO" id="GO:0046486">
    <property type="term" value="P:glycerolipid metabolic process"/>
    <property type="evidence" value="ECO:0007669"/>
    <property type="project" value="UniProtKB-ARBA"/>
</dbReference>
<dbReference type="PROSITE" id="PS51635">
    <property type="entry name" value="PNPLA"/>
    <property type="match status" value="1"/>
</dbReference>
<dbReference type="InterPro" id="IPR017907">
    <property type="entry name" value="Znf_RING_CS"/>
</dbReference>
<comment type="caution">
    <text evidence="7">The sequence shown here is derived from an EMBL/GenBank/DDBJ whole genome shotgun (WGS) entry which is preliminary data.</text>
</comment>
<keyword evidence="5" id="KW-0442">Lipid degradation</keyword>
<feature type="active site" description="Nucleophile" evidence="5">
    <location>
        <position position="348"/>
    </location>
</feature>
<dbReference type="GO" id="GO:0047499">
    <property type="term" value="F:calcium-independent phospholipase A2 activity"/>
    <property type="evidence" value="ECO:0007669"/>
    <property type="project" value="TreeGrafter"/>
</dbReference>
<sequence length="783" mass="87614">MPVGREPEKEARKAFLWLLREETTHDLSEQISAIDIVALLPKGKVSAEARYRRLKECLLKGSDEVRRNREETRTLFSATHFAALFRYACGHFSQASEEPFDLIKASRKQNPVAKDLAEHLSIFLKHIRSVKELIEFAVPVIASSIFLDNYPPDTHMFAPESVFQTLYRDIFHQVSKSRVIAFEGAPEMVLRSGFINKIETQLRGFFEQSIRGKGTPSSEIHKDNLRRFEDRWRNIRSSSTCLACLRRRPQYGLPCGHIVCENCVLVFGECCVNDPWIFKVHSCFLCGVKMPEEITIKIHPPTAGVGVLCIDGGGARGVLPLKFMKRIEDRIGLSIPLQKFFKVAFGVSSGGLIVMAMFINGWSIEESTKTFEKLAKLAFKPRKVLNIPFLSRVHEILKSYLADGIYPAENIEAALKEVFGIDRSILDPSHATSIGTRVGLPVATIREPSSCIFTNYNGVGSREQDQAYHVIKPEEGYGKVPLWEIARSASAAPGFFPPKKINGVGTFQDAGPLENDPLISALSEVAAMFPLVEEPDFMVSLGTGAPRTKGDKPSMSVSGPLTLWKDGAFPRLWRMFWEKMRDRHVKQVFRTHPRYHRLDTEFDGELPRLDDTKSIHELQLKAQEDHSVCKVIDNIARCAIASLFYFELDSAPAACNGEFTGTGSILCGVRRGDPAFKVLLDKLSKCSATFYLNNCPISGAFGDGSFIGKDGNFRKRLELSLSGRFTISLKQGDSEPCNISGSPYLIEKLIIAQGLNAYFGRADHGKRKRSVDGDLPTRKRQRI</sequence>
<dbReference type="Proteomes" id="UP000664132">
    <property type="component" value="Unassembled WGS sequence"/>
</dbReference>
<evidence type="ECO:0000313" key="7">
    <source>
        <dbReference type="EMBL" id="KAG4412398.1"/>
    </source>
</evidence>
<keyword evidence="8" id="KW-1185">Reference proteome</keyword>
<name>A0A8H7T523_9HELO</name>
<dbReference type="GO" id="GO:0016020">
    <property type="term" value="C:membrane"/>
    <property type="evidence" value="ECO:0007669"/>
    <property type="project" value="TreeGrafter"/>
</dbReference>
<evidence type="ECO:0000256" key="3">
    <source>
        <dbReference type="ARBA" id="ARBA00022833"/>
    </source>
</evidence>
<dbReference type="PROSITE" id="PS00518">
    <property type="entry name" value="ZF_RING_1"/>
    <property type="match status" value="1"/>
</dbReference>
<keyword evidence="3" id="KW-0862">Zinc</keyword>